<evidence type="ECO:0000256" key="1">
    <source>
        <dbReference type="SAM" id="MobiDB-lite"/>
    </source>
</evidence>
<sequence length="341" mass="37495">MAEPIPPNEAAPAMTDVPIDADTLLTLIVRMGIQDSGISSSASAETLSMDIVKGLLLPLKAIAECSSAETGESDSGSDSDSGSGASSYGATPRGFRGPRRHTNPRPVTADDPVWTYIFPPSPLADIDKGGYINDVDDTTLSCTARVAQYLTKYIDEDAVTLLKNTAHDPDANIVTLPRTWSDSFRRYHATVVPHGAHSVIVRDDSKEGEDEHVLLANMFLTSDDADFVVRPYTDGEPDSLTFSVPSHRPLRELLYLHARITWLLWRSRAGPYIDTLLADNTKSEFLSSDGGTMADVFMQLRLEGWYRKPKRQYDDDDGSDAGSPGIWIDHARFVDEEHEEH</sequence>
<dbReference type="EMBL" id="JAWCUI010000153">
    <property type="protein sequence ID" value="KAL1887059.1"/>
    <property type="molecule type" value="Genomic_DNA"/>
</dbReference>
<keyword evidence="3" id="KW-1185">Reference proteome</keyword>
<reference evidence="2 3" key="1">
    <citation type="journal article" date="2024" name="IMA Fungus">
        <title>IMA Genome - F19 : A genome assembly and annotation guide to empower mycologists, including annotated draft genome sequences of Ceratocystis pirilliformis, Diaporthe australafricana, Fusarium ophioides, Paecilomyces lecythidis, and Sporothrix stenoceras.</title>
        <authorList>
            <person name="Aylward J."/>
            <person name="Wilson A.M."/>
            <person name="Visagie C.M."/>
            <person name="Spraker J."/>
            <person name="Barnes I."/>
            <person name="Buitendag C."/>
            <person name="Ceriani C."/>
            <person name="Del Mar Angel L."/>
            <person name="du Plessis D."/>
            <person name="Fuchs T."/>
            <person name="Gasser K."/>
            <person name="Kramer D."/>
            <person name="Li W."/>
            <person name="Munsamy K."/>
            <person name="Piso A."/>
            <person name="Price J.L."/>
            <person name="Sonnekus B."/>
            <person name="Thomas C."/>
            <person name="van der Nest A."/>
            <person name="van Dijk A."/>
            <person name="van Heerden A."/>
            <person name="van Vuuren N."/>
            <person name="Yilmaz N."/>
            <person name="Duong T.A."/>
            <person name="van der Merwe N.A."/>
            <person name="Wingfield M.J."/>
            <person name="Wingfield B.D."/>
        </authorList>
    </citation>
    <scope>NUCLEOTIDE SEQUENCE [LARGE SCALE GENOMIC DNA]</scope>
    <source>
        <strain evidence="2 3">CMW 5346</strain>
    </source>
</reference>
<evidence type="ECO:0000313" key="2">
    <source>
        <dbReference type="EMBL" id="KAL1887059.1"/>
    </source>
</evidence>
<comment type="caution">
    <text evidence="2">The sequence shown here is derived from an EMBL/GenBank/DDBJ whole genome shotgun (WGS) entry which is preliminary data.</text>
</comment>
<name>A0ABR3YI16_9PEZI</name>
<feature type="compositionally biased region" description="Low complexity" evidence="1">
    <location>
        <begin position="78"/>
        <end position="91"/>
    </location>
</feature>
<organism evidence="2 3">
    <name type="scientific">Sporothrix stenoceras</name>
    <dbReference type="NCBI Taxonomy" id="5173"/>
    <lineage>
        <taxon>Eukaryota</taxon>
        <taxon>Fungi</taxon>
        <taxon>Dikarya</taxon>
        <taxon>Ascomycota</taxon>
        <taxon>Pezizomycotina</taxon>
        <taxon>Sordariomycetes</taxon>
        <taxon>Sordariomycetidae</taxon>
        <taxon>Ophiostomatales</taxon>
        <taxon>Ophiostomataceae</taxon>
        <taxon>Sporothrix</taxon>
    </lineage>
</organism>
<evidence type="ECO:0000313" key="3">
    <source>
        <dbReference type="Proteomes" id="UP001583186"/>
    </source>
</evidence>
<feature type="region of interest" description="Disordered" evidence="1">
    <location>
        <begin position="68"/>
        <end position="111"/>
    </location>
</feature>
<evidence type="ECO:0008006" key="4">
    <source>
        <dbReference type="Google" id="ProtNLM"/>
    </source>
</evidence>
<dbReference type="Proteomes" id="UP001583186">
    <property type="component" value="Unassembled WGS sequence"/>
</dbReference>
<proteinExistence type="predicted"/>
<accession>A0ABR3YI16</accession>
<protein>
    <recommendedName>
        <fullName evidence="4">HNH nuclease domain-containing protein</fullName>
    </recommendedName>
</protein>
<gene>
    <name evidence="2" type="ORF">Sste5346_010463</name>
</gene>